<dbReference type="InterPro" id="IPR001537">
    <property type="entry name" value="SpoU_MeTrfase"/>
</dbReference>
<evidence type="ECO:0000256" key="1">
    <source>
        <dbReference type="ARBA" id="ARBA00007228"/>
    </source>
</evidence>
<dbReference type="InterPro" id="IPR051259">
    <property type="entry name" value="rRNA_Methyltransferase"/>
</dbReference>
<dbReference type="SUPFAM" id="SSF75217">
    <property type="entry name" value="alpha/beta knot"/>
    <property type="match status" value="1"/>
</dbReference>
<dbReference type="GO" id="GO:0008173">
    <property type="term" value="F:RNA methyltransferase activity"/>
    <property type="evidence" value="ECO:0007669"/>
    <property type="project" value="InterPro"/>
</dbReference>
<dbReference type="Pfam" id="PF00588">
    <property type="entry name" value="SpoU_methylase"/>
    <property type="match status" value="1"/>
</dbReference>
<evidence type="ECO:0000256" key="2">
    <source>
        <dbReference type="ARBA" id="ARBA00022603"/>
    </source>
</evidence>
<dbReference type="InterPro" id="IPR053888">
    <property type="entry name" value="MRM3-like_sub_bind"/>
</dbReference>
<keyword evidence="2 5" id="KW-0489">Methyltransferase</keyword>
<dbReference type="Gene3D" id="3.30.1330.30">
    <property type="match status" value="1"/>
</dbReference>
<dbReference type="SUPFAM" id="SSF55315">
    <property type="entry name" value="L30e-like"/>
    <property type="match status" value="1"/>
</dbReference>
<dbReference type="PANTHER" id="PTHR43191">
    <property type="entry name" value="RRNA METHYLTRANSFERASE 3"/>
    <property type="match status" value="1"/>
</dbReference>
<keyword evidence="6" id="KW-1185">Reference proteome</keyword>
<dbReference type="GO" id="GO:0003723">
    <property type="term" value="F:RNA binding"/>
    <property type="evidence" value="ECO:0007669"/>
    <property type="project" value="InterPro"/>
</dbReference>
<dbReference type="InterPro" id="IPR029026">
    <property type="entry name" value="tRNA_m1G_MTases_N"/>
</dbReference>
<dbReference type="GO" id="GO:0006396">
    <property type="term" value="P:RNA processing"/>
    <property type="evidence" value="ECO:0007669"/>
    <property type="project" value="InterPro"/>
</dbReference>
<evidence type="ECO:0000259" key="4">
    <source>
        <dbReference type="SMART" id="SM00967"/>
    </source>
</evidence>
<name>A0A917BW94_9BACL</name>
<reference evidence="5" key="2">
    <citation type="submission" date="2020-09" db="EMBL/GenBank/DDBJ databases">
        <authorList>
            <person name="Sun Q."/>
            <person name="Zhou Y."/>
        </authorList>
    </citation>
    <scope>NUCLEOTIDE SEQUENCE</scope>
    <source>
        <strain evidence="5">CGMCC 1.16134</strain>
    </source>
</reference>
<comment type="similarity">
    <text evidence="1">Belongs to the class IV-like SAM-binding methyltransferase superfamily. RNA methyltransferase TrmH family.</text>
</comment>
<dbReference type="GO" id="GO:0005737">
    <property type="term" value="C:cytoplasm"/>
    <property type="evidence" value="ECO:0007669"/>
    <property type="project" value="UniProtKB-ARBA"/>
</dbReference>
<dbReference type="Gene3D" id="3.40.1280.10">
    <property type="match status" value="1"/>
</dbReference>
<sequence length="292" mass="31467">MLVDSDILIAAKATKGRTFMEIMSPQNTRVKEWAGLQEKKHRDKTRKYIVEGIHLVQEALQAEADVECLAYDLDKGMPAELKGLLQAVQGMEVIGVSAAVIAKCSSTGTPQPVFAIVRKDEQGVETILAQKDSLVVVLDGLQDPGNVGTIIRSADAAGAAGVILGQGCADLYNPKTIRSTMGSMFHLPVVEGDLREILPQARERGALLVSTSLQGEESCYEHDFHGSQWLLIGSEGKGISPETAQMVDKSIIIPMAGRAESLNAAMAATILLFEGMRQRGYPQQINPSHCEL</sequence>
<protein>
    <submittedName>
        <fullName evidence="5">23S rRNA methyltransferase</fullName>
    </submittedName>
</protein>
<dbReference type="AlphaFoldDB" id="A0A917BW94"/>
<dbReference type="CDD" id="cd18095">
    <property type="entry name" value="SpoU-like_rRNA-MTase"/>
    <property type="match status" value="1"/>
</dbReference>
<dbReference type="SMART" id="SM00967">
    <property type="entry name" value="SpoU_sub_bind"/>
    <property type="match status" value="1"/>
</dbReference>
<reference evidence="5" key="1">
    <citation type="journal article" date="2014" name="Int. J. Syst. Evol. Microbiol.">
        <title>Complete genome sequence of Corynebacterium casei LMG S-19264T (=DSM 44701T), isolated from a smear-ripened cheese.</title>
        <authorList>
            <consortium name="US DOE Joint Genome Institute (JGI-PGF)"/>
            <person name="Walter F."/>
            <person name="Albersmeier A."/>
            <person name="Kalinowski J."/>
            <person name="Ruckert C."/>
        </authorList>
    </citation>
    <scope>NUCLEOTIDE SEQUENCE</scope>
    <source>
        <strain evidence="5">CGMCC 1.16134</strain>
    </source>
</reference>
<dbReference type="GO" id="GO:0032259">
    <property type="term" value="P:methylation"/>
    <property type="evidence" value="ECO:0007669"/>
    <property type="project" value="UniProtKB-KW"/>
</dbReference>
<gene>
    <name evidence="5" type="ORF">GCM10010912_03100</name>
</gene>
<evidence type="ECO:0000256" key="3">
    <source>
        <dbReference type="ARBA" id="ARBA00022679"/>
    </source>
</evidence>
<dbReference type="InterPro" id="IPR013123">
    <property type="entry name" value="SpoU_subst-bd"/>
</dbReference>
<feature type="domain" description="RNA 2-O ribose methyltransferase substrate binding" evidence="4">
    <location>
        <begin position="49"/>
        <end position="123"/>
    </location>
</feature>
<accession>A0A917BW94</accession>
<evidence type="ECO:0000313" key="5">
    <source>
        <dbReference type="EMBL" id="GGF61272.1"/>
    </source>
</evidence>
<dbReference type="InterPro" id="IPR029064">
    <property type="entry name" value="Ribosomal_eL30-like_sf"/>
</dbReference>
<dbReference type="InterPro" id="IPR029028">
    <property type="entry name" value="Alpha/beta_knot_MTases"/>
</dbReference>
<dbReference type="EMBL" id="BMKR01000001">
    <property type="protein sequence ID" value="GGF61272.1"/>
    <property type="molecule type" value="Genomic_DNA"/>
</dbReference>
<keyword evidence="3" id="KW-0808">Transferase</keyword>
<dbReference type="Pfam" id="PF22435">
    <property type="entry name" value="MRM3-like_sub_bind"/>
    <property type="match status" value="1"/>
</dbReference>
<organism evidence="5 6">
    <name type="scientific">Paenibacillus albidus</name>
    <dbReference type="NCBI Taxonomy" id="2041023"/>
    <lineage>
        <taxon>Bacteria</taxon>
        <taxon>Bacillati</taxon>
        <taxon>Bacillota</taxon>
        <taxon>Bacilli</taxon>
        <taxon>Bacillales</taxon>
        <taxon>Paenibacillaceae</taxon>
        <taxon>Paenibacillus</taxon>
    </lineage>
</organism>
<evidence type="ECO:0000313" key="6">
    <source>
        <dbReference type="Proteomes" id="UP000637643"/>
    </source>
</evidence>
<proteinExistence type="inferred from homology"/>
<dbReference type="PANTHER" id="PTHR43191:SF2">
    <property type="entry name" value="RRNA METHYLTRANSFERASE 3, MITOCHONDRIAL"/>
    <property type="match status" value="1"/>
</dbReference>
<dbReference type="Proteomes" id="UP000637643">
    <property type="component" value="Unassembled WGS sequence"/>
</dbReference>
<comment type="caution">
    <text evidence="5">The sequence shown here is derived from an EMBL/GenBank/DDBJ whole genome shotgun (WGS) entry which is preliminary data.</text>
</comment>